<evidence type="ECO:0000256" key="1">
    <source>
        <dbReference type="ARBA" id="ARBA00010617"/>
    </source>
</evidence>
<dbReference type="InterPro" id="IPR036396">
    <property type="entry name" value="Cyt_P450_sf"/>
</dbReference>
<gene>
    <name evidence="6" type="primary">LOC106155350</name>
</gene>
<comment type="similarity">
    <text evidence="1 3">Belongs to the cytochrome P450 family.</text>
</comment>
<dbReference type="InterPro" id="IPR050196">
    <property type="entry name" value="Cytochrome_P450_Monoox"/>
</dbReference>
<keyword evidence="3" id="KW-0503">Monooxygenase</keyword>
<comment type="cofactor">
    <cofactor evidence="2">
        <name>heme</name>
        <dbReference type="ChEBI" id="CHEBI:30413"/>
    </cofactor>
</comment>
<keyword evidence="3" id="KW-0560">Oxidoreductase</keyword>
<dbReference type="InterPro" id="IPR002401">
    <property type="entry name" value="Cyt_P450_E_grp-I"/>
</dbReference>
<protein>
    <submittedName>
        <fullName evidence="6">Cytochrome P450 4F4-like</fullName>
    </submittedName>
</protein>
<dbReference type="PANTHER" id="PTHR24291">
    <property type="entry name" value="CYTOCHROME P450 FAMILY 4"/>
    <property type="match status" value="1"/>
</dbReference>
<keyword evidence="2 3" id="KW-0408">Iron</keyword>
<dbReference type="InParanoid" id="A0A2R2MR87"/>
<evidence type="ECO:0000256" key="2">
    <source>
        <dbReference type="PIRSR" id="PIRSR602401-1"/>
    </source>
</evidence>
<dbReference type="GO" id="GO:0004497">
    <property type="term" value="F:monooxygenase activity"/>
    <property type="evidence" value="ECO:0007669"/>
    <property type="project" value="UniProtKB-KW"/>
</dbReference>
<dbReference type="OrthoDB" id="1470350at2759"/>
<evidence type="ECO:0000313" key="6">
    <source>
        <dbReference type="RefSeq" id="XP_023932769.1"/>
    </source>
</evidence>
<proteinExistence type="inferred from homology"/>
<sequence length="542" mass="62670">MAVSGLATAILAVIAIPVFYGVVKLAGLIIRARRFYKILAPVPSEPMHWFWGHLHLFPGMNEAGLAYYRKHGAKYPRIEKGFLTPLIPIVGLKCPSAFRAILQEPKPSFLAYEWLKEWLGDGLLISKGKKWARNRKLLTPAFHFDILRPYIQVYNEGADKLLHKMSQYAETGEHLELFSNISLATLDILLCCAFSYENDIQEIGQLDDLWQRSSKAKGYNMKCPRVKLFSVLVSPSQKCLYFRESHPYVHAVSEMQDAMMHRVLTPWLHLEWIWRLSPTGRKFKKNCKYVHSVSEEIIRKRRETLKQEEGSNKNRARYLDFLDILLTARDSDGQGLTDEEIRDEADTFLFEGHDTTASSISWNLYSLAEHPEVQQRAQAEIDALLDGREDQNVTWDDIHNLPYLTMCIKEGMRLHAPVPFVQRELSKDMEIDGVKLPRGLLLDLHLYTLHHNPTIWDNDMEYRPERFSPENIEKMDPFAYLPFSAGPRNCIGQNFAMHEQKVVIARILHRFILSTDPTHTPRKKISLVMKAEDGIYIKLTPR</sequence>
<dbReference type="STRING" id="7574.A0A2R2MR87"/>
<dbReference type="RefSeq" id="XP_023932769.1">
    <property type="nucleotide sequence ID" value="XM_024077001.1"/>
</dbReference>
<dbReference type="PRINTS" id="PR00385">
    <property type="entry name" value="P450"/>
</dbReference>
<dbReference type="InterPro" id="IPR017972">
    <property type="entry name" value="Cyt_P450_CS"/>
</dbReference>
<dbReference type="Proteomes" id="UP000085678">
    <property type="component" value="Unplaced"/>
</dbReference>
<dbReference type="CDD" id="cd20659">
    <property type="entry name" value="CYP4B_4F-like"/>
    <property type="match status" value="1"/>
</dbReference>
<dbReference type="AlphaFoldDB" id="A0A2R2MR87"/>
<dbReference type="Gene3D" id="1.10.630.10">
    <property type="entry name" value="Cytochrome P450"/>
    <property type="match status" value="1"/>
</dbReference>
<evidence type="ECO:0000256" key="4">
    <source>
        <dbReference type="SAM" id="Phobius"/>
    </source>
</evidence>
<feature type="binding site" description="axial binding residue" evidence="2">
    <location>
        <position position="490"/>
    </location>
    <ligand>
        <name>heme</name>
        <dbReference type="ChEBI" id="CHEBI:30413"/>
    </ligand>
    <ligandPart>
        <name>Fe</name>
        <dbReference type="ChEBI" id="CHEBI:18248"/>
    </ligandPart>
</feature>
<keyword evidence="2 3" id="KW-0349">Heme</keyword>
<dbReference type="PROSITE" id="PS00086">
    <property type="entry name" value="CYTOCHROME_P450"/>
    <property type="match status" value="1"/>
</dbReference>
<reference evidence="6" key="1">
    <citation type="submission" date="2025-08" db="UniProtKB">
        <authorList>
            <consortium name="RefSeq"/>
        </authorList>
    </citation>
    <scope>IDENTIFICATION</scope>
    <source>
        <tissue evidence="6">Gonads</tissue>
    </source>
</reference>
<feature type="transmembrane region" description="Helical" evidence="4">
    <location>
        <begin position="6"/>
        <end position="30"/>
    </location>
</feature>
<keyword evidence="4" id="KW-0472">Membrane</keyword>
<accession>A0A2R2MR87</accession>
<dbReference type="Pfam" id="PF00067">
    <property type="entry name" value="p450"/>
    <property type="match status" value="1"/>
</dbReference>
<evidence type="ECO:0000256" key="3">
    <source>
        <dbReference type="RuleBase" id="RU000461"/>
    </source>
</evidence>
<name>A0A2R2MR87_LINAN</name>
<dbReference type="GO" id="GO:0016705">
    <property type="term" value="F:oxidoreductase activity, acting on paired donors, with incorporation or reduction of molecular oxygen"/>
    <property type="evidence" value="ECO:0007669"/>
    <property type="project" value="InterPro"/>
</dbReference>
<keyword evidence="5" id="KW-1185">Reference proteome</keyword>
<dbReference type="PRINTS" id="PR00463">
    <property type="entry name" value="EP450I"/>
</dbReference>
<dbReference type="SUPFAM" id="SSF48264">
    <property type="entry name" value="Cytochrome P450"/>
    <property type="match status" value="1"/>
</dbReference>
<keyword evidence="4" id="KW-0812">Transmembrane</keyword>
<dbReference type="GO" id="GO:0020037">
    <property type="term" value="F:heme binding"/>
    <property type="evidence" value="ECO:0007669"/>
    <property type="project" value="InterPro"/>
</dbReference>
<dbReference type="PANTHER" id="PTHR24291:SF201">
    <property type="entry name" value="CYTOCHROME P450, FAMILY 4, SUBFAMILY B, POLYPEPTIDE 7"/>
    <property type="match status" value="1"/>
</dbReference>
<dbReference type="GeneID" id="106155350"/>
<keyword evidence="2 3" id="KW-0479">Metal-binding</keyword>
<dbReference type="InterPro" id="IPR001128">
    <property type="entry name" value="Cyt_P450"/>
</dbReference>
<evidence type="ECO:0000313" key="5">
    <source>
        <dbReference type="Proteomes" id="UP000085678"/>
    </source>
</evidence>
<keyword evidence="4" id="KW-1133">Transmembrane helix</keyword>
<dbReference type="KEGG" id="lak:106155350"/>
<dbReference type="GO" id="GO:0005506">
    <property type="term" value="F:iron ion binding"/>
    <property type="evidence" value="ECO:0007669"/>
    <property type="project" value="InterPro"/>
</dbReference>
<organism evidence="5 6">
    <name type="scientific">Lingula anatina</name>
    <name type="common">Brachiopod</name>
    <name type="synonym">Lingula unguis</name>
    <dbReference type="NCBI Taxonomy" id="7574"/>
    <lineage>
        <taxon>Eukaryota</taxon>
        <taxon>Metazoa</taxon>
        <taxon>Spiralia</taxon>
        <taxon>Lophotrochozoa</taxon>
        <taxon>Brachiopoda</taxon>
        <taxon>Linguliformea</taxon>
        <taxon>Lingulata</taxon>
        <taxon>Lingulida</taxon>
        <taxon>Linguloidea</taxon>
        <taxon>Lingulidae</taxon>
        <taxon>Lingula</taxon>
    </lineage>
</organism>